<feature type="compositionally biased region" description="Polar residues" evidence="1">
    <location>
        <begin position="1369"/>
        <end position="1384"/>
    </location>
</feature>
<dbReference type="STRING" id="4999.A0A1Y1UCU3"/>
<dbReference type="EMBL" id="NBSH01000011">
    <property type="protein sequence ID" value="ORX35336.1"/>
    <property type="molecule type" value="Genomic_DNA"/>
</dbReference>
<feature type="compositionally biased region" description="Low complexity" evidence="1">
    <location>
        <begin position="8"/>
        <end position="22"/>
    </location>
</feature>
<feature type="compositionally biased region" description="Low complexity" evidence="1">
    <location>
        <begin position="105"/>
        <end position="117"/>
    </location>
</feature>
<feature type="region of interest" description="Disordered" evidence="1">
    <location>
        <begin position="873"/>
        <end position="958"/>
    </location>
</feature>
<dbReference type="Gene3D" id="2.60.40.640">
    <property type="match status" value="1"/>
</dbReference>
<dbReference type="GO" id="GO:0005737">
    <property type="term" value="C:cytoplasm"/>
    <property type="evidence" value="ECO:0007669"/>
    <property type="project" value="TreeGrafter"/>
</dbReference>
<dbReference type="RefSeq" id="XP_021869526.1">
    <property type="nucleotide sequence ID" value="XM_022019161.1"/>
</dbReference>
<dbReference type="InParanoid" id="A0A1Y1UCU3"/>
<accession>A0A1Y1UCU3</accession>
<dbReference type="SUPFAM" id="SSF81296">
    <property type="entry name" value="E set domains"/>
    <property type="match status" value="1"/>
</dbReference>
<feature type="compositionally biased region" description="Polar residues" evidence="1">
    <location>
        <begin position="1650"/>
        <end position="1662"/>
    </location>
</feature>
<feature type="compositionally biased region" description="Basic and acidic residues" evidence="1">
    <location>
        <begin position="1018"/>
        <end position="1029"/>
    </location>
</feature>
<feature type="compositionally biased region" description="Acidic residues" evidence="1">
    <location>
        <begin position="1133"/>
        <end position="1150"/>
    </location>
</feature>
<feature type="compositionally biased region" description="Basic and acidic residues" evidence="1">
    <location>
        <begin position="382"/>
        <end position="398"/>
    </location>
</feature>
<feature type="compositionally biased region" description="Basic and acidic residues" evidence="1">
    <location>
        <begin position="1151"/>
        <end position="1167"/>
    </location>
</feature>
<dbReference type="InterPro" id="IPR014756">
    <property type="entry name" value="Ig_E-set"/>
</dbReference>
<feature type="region of interest" description="Disordered" evidence="1">
    <location>
        <begin position="1511"/>
        <end position="1766"/>
    </location>
</feature>
<proteinExistence type="predicted"/>
<feature type="compositionally biased region" description="Polar residues" evidence="1">
    <location>
        <begin position="1546"/>
        <end position="1555"/>
    </location>
</feature>
<feature type="region of interest" description="Disordered" evidence="1">
    <location>
        <begin position="1"/>
        <end position="124"/>
    </location>
</feature>
<dbReference type="InterPro" id="IPR014752">
    <property type="entry name" value="Arrestin-like_C"/>
</dbReference>
<feature type="region of interest" description="Disordered" evidence="1">
    <location>
        <begin position="1018"/>
        <end position="1193"/>
    </location>
</feature>
<evidence type="ECO:0000256" key="1">
    <source>
        <dbReference type="SAM" id="MobiDB-lite"/>
    </source>
</evidence>
<gene>
    <name evidence="3" type="ORF">BD324DRAFT_682685</name>
</gene>
<evidence type="ECO:0000259" key="2">
    <source>
        <dbReference type="SMART" id="SM01017"/>
    </source>
</evidence>
<feature type="compositionally biased region" description="Basic and acidic residues" evidence="1">
    <location>
        <begin position="262"/>
        <end position="274"/>
    </location>
</feature>
<dbReference type="Proteomes" id="UP000193218">
    <property type="component" value="Unassembled WGS sequence"/>
</dbReference>
<feature type="compositionally biased region" description="Low complexity" evidence="1">
    <location>
        <begin position="1738"/>
        <end position="1751"/>
    </location>
</feature>
<dbReference type="GO" id="GO:0015031">
    <property type="term" value="P:protein transport"/>
    <property type="evidence" value="ECO:0007669"/>
    <property type="project" value="TreeGrafter"/>
</dbReference>
<dbReference type="GeneID" id="33560970"/>
<protein>
    <recommendedName>
        <fullName evidence="2">Arrestin C-terminal-like domain-containing protein</fullName>
    </recommendedName>
</protein>
<name>A0A1Y1UCU3_9TREE</name>
<feature type="compositionally biased region" description="Polar residues" evidence="1">
    <location>
        <begin position="1681"/>
        <end position="1690"/>
    </location>
</feature>
<feature type="domain" description="Arrestin C-terminal-like" evidence="2">
    <location>
        <begin position="672"/>
        <end position="849"/>
    </location>
</feature>
<dbReference type="Pfam" id="PF02752">
    <property type="entry name" value="Arrestin_C"/>
    <property type="match status" value="1"/>
</dbReference>
<organism evidence="3 4">
    <name type="scientific">Kockovaella imperatae</name>
    <dbReference type="NCBI Taxonomy" id="4999"/>
    <lineage>
        <taxon>Eukaryota</taxon>
        <taxon>Fungi</taxon>
        <taxon>Dikarya</taxon>
        <taxon>Basidiomycota</taxon>
        <taxon>Agaricomycotina</taxon>
        <taxon>Tremellomycetes</taxon>
        <taxon>Tremellales</taxon>
        <taxon>Cuniculitremaceae</taxon>
        <taxon>Kockovaella</taxon>
    </lineage>
</organism>
<feature type="compositionally biased region" description="Acidic residues" evidence="1">
    <location>
        <begin position="1856"/>
        <end position="1866"/>
    </location>
</feature>
<dbReference type="OrthoDB" id="298939at2759"/>
<dbReference type="InterPro" id="IPR050357">
    <property type="entry name" value="Arrestin_domain-protein"/>
</dbReference>
<feature type="compositionally biased region" description="Basic and acidic residues" evidence="1">
    <location>
        <begin position="27"/>
        <end position="37"/>
    </location>
</feature>
<comment type="caution">
    <text evidence="3">The sequence shown here is derived from an EMBL/GenBank/DDBJ whole genome shotgun (WGS) entry which is preliminary data.</text>
</comment>
<feature type="compositionally biased region" description="Polar residues" evidence="1">
    <location>
        <begin position="1283"/>
        <end position="1293"/>
    </location>
</feature>
<feature type="compositionally biased region" description="Acidic residues" evidence="1">
    <location>
        <begin position="1030"/>
        <end position="1041"/>
    </location>
</feature>
<evidence type="ECO:0000313" key="4">
    <source>
        <dbReference type="Proteomes" id="UP000193218"/>
    </source>
</evidence>
<feature type="compositionally biased region" description="Basic and acidic residues" evidence="1">
    <location>
        <begin position="1556"/>
        <end position="1565"/>
    </location>
</feature>
<sequence length="1866" mass="203185">MPLIKPKSSSQGLGISYSSTEPGTPPRTDRETRDRQGHRSSPALGPTAPRPVRRPTSSRDGGHHTFTTFSAILPPSSEASSSTFHPPVMPDKFVKRRSHTPGPMRSASSSSTASAASRLRKAKSAEVFRKFTKSNDVVGRPYVPLSDPEDDNPESMIGAAVMSQASSRSSRTMEEEIRSVQVSVQYMPERSGSVMTGWTRRTEHSASGPSGNTPRRPLPMEPTTTTIMEMDDTPQSHEDRIGLTPISTKRPPPSPLRSDSFSSDHSEPEPKPEMMTRSLSTPTGNPSPAKPFFSFPEGLDDPPPSIRPPIMDHRQSSVSTGIHSKNAILLSAESGALMLEYSDKGGAGVWKEGQLIIGKGAGLTTTPDTVSIASTADSEEQAMDRVKPKSRPRADSRLSTHTQSGYLKHSKSRSEDDALLARQGTLFHPSSSHDRTSDELGVMLGKKGNRRLSQSKLLPPPDNVWENDIPDGIRLEASKKRKARVEVDIVLERDCVVEGGEVRGRMEVRVHGSKRSEGLRVGAGKIRVVGFEETSNAQRHIFYHHPHPLPQFSRRPDEDMPGISLFASEPDRDGYRLAAEGTHSIPFRLRLPLDGGAKGSFGNAATKGPGVRYVVVGSVKLYLPVSEKRSIAHFYRSFNVLPYLKASTVLAPSREPIEASTESGMGWRMGGDKGRVNLRVALGRGVWLSGQKLWCEVGIHNESSKRIKSLQLAILQTVQTFNPNAQLDPSGRAARHQISKRKSADREALLSQPNVDTDLDACQTFTQQRKVSEQVLESDHAAPGAGRVTGKGWWTGVESGDSGHWDLSISIPSDLISIRRARLVEVRYMLRVSISNSIYVDIPITLIDFLSIDPPPMPGDTPRLPMPQSISTRARMPREDSLGLPDNQKGAFYPLSDPSGSREHEVIPVRRQAQSSRLHSPANEARSRLDSPAERPMSMASDYTEDSTPILPPATEPRRPAANRIMSYLSSPPIGSEETGISSSMDCLSEEADKALLAARRAQGRARSLAAIERAVAREAAHDMAHEPVENEDLDQADDQSEGSRFQPLATPSEEVFKMMGSPEGGDSDNTPRPSTRGRFENQKIDHEDYVDHGPGLHDLAKREHIENNEDPDEDVGNDTVLEDLVHRRPGDTEEDGDWIDESDEEDDEDAPNRAEEHPPSEREPKRQNVVSAEDPLDAGHPIHQAISIGTINPSIDPQLAFMTGEMPHTRDRYARQNRSINDSVATHHTHSSEGSSEIGEIIEARKEQLPPKRRASLMKAALPEKSYSAAGGDLKFGKRASKSSSTPAQSTLPAKAPDSPASASIFAGRASRRAEPPTLDVPPIHQLSPEPEVPELTPSVHSDPGSSQEEPSIESPVISEPEHALRPATSQRSLPQVPTQSAGQRADFAGMDHAPAENLWLPAETLLRNQVNRFRSETPGPSVRPISPVARSTDEHSVDHSTGSSNSHETESSGQTHESLLPSVRTKIAQLEERQEALRRMSLASFGTPMASPKPADDKGLKNSVLRSKTATVTQSAAPSPQIKQTTRPARSRTLGAEDIDIKPGSTSPALPSRSNKDSADPVSHRKAARTPGLAYREGYDDSSSEPEVYQVNSDAGHGDAESPRSRRSHVSSPRSPPAKTKRKSYTAALAPRPTRQTSDDSGLPNPERAQTQRLVVSPTSGVPIAMASVSETGHGDPSASRTPRSQMTSTSASPAHSRSSAPVPGRSRTMGDRPSSYAPMPRPKGSRSELRREKSASSTSTSATTAEAALINRKQQIPRRQTRAQTMYVEGKHANHDYDYESYSSAHVQESHGGVAPTSAYATGDQKYFNHYGGGGGFYAGTYGVYHEPYKSSTEAGSANWVRPADRPDQSFEGVDETEWDKFY</sequence>
<feature type="compositionally biased region" description="Basic and acidic residues" evidence="1">
    <location>
        <begin position="1728"/>
        <end position="1737"/>
    </location>
</feature>
<feature type="compositionally biased region" description="Polar residues" evidence="1">
    <location>
        <begin position="1511"/>
        <end position="1530"/>
    </location>
</feature>
<feature type="compositionally biased region" description="Low complexity" evidence="1">
    <location>
        <begin position="1691"/>
        <end position="1706"/>
    </location>
</feature>
<keyword evidence="4" id="KW-1185">Reference proteome</keyword>
<feature type="region of interest" description="Disordered" evidence="1">
    <location>
        <begin position="1246"/>
        <end position="1392"/>
    </location>
</feature>
<dbReference type="SMART" id="SM01017">
    <property type="entry name" value="Arrestin_C"/>
    <property type="match status" value="1"/>
</dbReference>
<feature type="region of interest" description="Disordered" evidence="1">
    <location>
        <begin position="373"/>
        <end position="415"/>
    </location>
</feature>
<feature type="compositionally biased region" description="Low complexity" evidence="1">
    <location>
        <begin position="1345"/>
        <end position="1360"/>
    </location>
</feature>
<dbReference type="InterPro" id="IPR011022">
    <property type="entry name" value="Arrestin_C-like"/>
</dbReference>
<feature type="region of interest" description="Disordered" evidence="1">
    <location>
        <begin position="1836"/>
        <end position="1866"/>
    </location>
</feature>
<dbReference type="PANTHER" id="PTHR11188:SF17">
    <property type="entry name" value="FI21816P1"/>
    <property type="match status" value="1"/>
</dbReference>
<dbReference type="PANTHER" id="PTHR11188">
    <property type="entry name" value="ARRESTIN DOMAIN CONTAINING PROTEIN"/>
    <property type="match status" value="1"/>
</dbReference>
<feature type="compositionally biased region" description="Low complexity" evidence="1">
    <location>
        <begin position="1294"/>
        <end position="1305"/>
    </location>
</feature>
<feature type="region of interest" description="Disordered" evidence="1">
    <location>
        <begin position="197"/>
        <end position="291"/>
    </location>
</feature>
<feature type="compositionally biased region" description="Polar residues" evidence="1">
    <location>
        <begin position="277"/>
        <end position="286"/>
    </location>
</feature>
<evidence type="ECO:0000313" key="3">
    <source>
        <dbReference type="EMBL" id="ORX35336.1"/>
    </source>
</evidence>
<feature type="compositionally biased region" description="Polar residues" evidence="1">
    <location>
        <begin position="1441"/>
        <end position="1459"/>
    </location>
</feature>
<reference evidence="3 4" key="1">
    <citation type="submission" date="2017-03" db="EMBL/GenBank/DDBJ databases">
        <title>Widespread Adenine N6-methylation of Active Genes in Fungi.</title>
        <authorList>
            <consortium name="DOE Joint Genome Institute"/>
            <person name="Mondo S.J."/>
            <person name="Dannebaum R.O."/>
            <person name="Kuo R.C."/>
            <person name="Louie K.B."/>
            <person name="Bewick A.J."/>
            <person name="Labutti K."/>
            <person name="Haridas S."/>
            <person name="Kuo A."/>
            <person name="Salamov A."/>
            <person name="Ahrendt S.R."/>
            <person name="Lau R."/>
            <person name="Bowen B.P."/>
            <person name="Lipzen A."/>
            <person name="Sullivan W."/>
            <person name="Andreopoulos W.B."/>
            <person name="Clum A."/>
            <person name="Lindquist E."/>
            <person name="Daum C."/>
            <person name="Northen T.R."/>
            <person name="Ramamoorthy G."/>
            <person name="Schmitz R.J."/>
            <person name="Gryganskyi A."/>
            <person name="Culley D."/>
            <person name="Magnuson J."/>
            <person name="James T.Y."/>
            <person name="O'Malley M.A."/>
            <person name="Stajich J.E."/>
            <person name="Spatafora J.W."/>
            <person name="Visel A."/>
            <person name="Grigoriev I.V."/>
        </authorList>
    </citation>
    <scope>NUCLEOTIDE SEQUENCE [LARGE SCALE GENOMIC DNA]</scope>
    <source>
        <strain evidence="3 4">NRRL Y-17943</strain>
    </source>
</reference>
<feature type="compositionally biased region" description="Basic and acidic residues" evidence="1">
    <location>
        <begin position="1078"/>
        <end position="1108"/>
    </location>
</feature>
<feature type="region of interest" description="Disordered" evidence="1">
    <location>
        <begin position="1415"/>
        <end position="1463"/>
    </location>
</feature>